<name>A0ABR2W3H0_9FUNG</name>
<dbReference type="Gene3D" id="1.10.10.10">
    <property type="entry name" value="Winged helix-like DNA-binding domain superfamily/Winged helix DNA-binding domain"/>
    <property type="match status" value="1"/>
</dbReference>
<evidence type="ECO:0000256" key="4">
    <source>
        <dbReference type="ARBA" id="ARBA00022454"/>
    </source>
</evidence>
<reference evidence="10 11" key="1">
    <citation type="submission" date="2023-04" db="EMBL/GenBank/DDBJ databases">
        <title>Genome of Basidiobolus ranarum AG-B5.</title>
        <authorList>
            <person name="Stajich J.E."/>
            <person name="Carter-House D."/>
            <person name="Gryganskyi A."/>
        </authorList>
    </citation>
    <scope>NUCLEOTIDE SEQUENCE [LARGE SCALE GENOMIC DNA]</scope>
    <source>
        <strain evidence="10 11">AG-B5</strain>
    </source>
</reference>
<feature type="region of interest" description="Disordered" evidence="8">
    <location>
        <begin position="1"/>
        <end position="42"/>
    </location>
</feature>
<dbReference type="PRINTS" id="PR00624">
    <property type="entry name" value="HISTONEH5"/>
</dbReference>
<dbReference type="PROSITE" id="PS51504">
    <property type="entry name" value="H15"/>
    <property type="match status" value="1"/>
</dbReference>
<evidence type="ECO:0000256" key="6">
    <source>
        <dbReference type="ARBA" id="ARBA00023242"/>
    </source>
</evidence>
<dbReference type="SUPFAM" id="SSF46785">
    <property type="entry name" value="Winged helix' DNA-binding domain"/>
    <property type="match status" value="1"/>
</dbReference>
<keyword evidence="11" id="KW-1185">Reference proteome</keyword>
<dbReference type="CDD" id="cd00073">
    <property type="entry name" value="H15"/>
    <property type="match status" value="1"/>
</dbReference>
<dbReference type="InterPro" id="IPR005818">
    <property type="entry name" value="Histone_H1/H5_H15"/>
</dbReference>
<accession>A0ABR2W3H0</accession>
<dbReference type="Proteomes" id="UP001479436">
    <property type="component" value="Unassembled WGS sequence"/>
</dbReference>
<dbReference type="InterPro" id="IPR005819">
    <property type="entry name" value="H1/H5"/>
</dbReference>
<comment type="caution">
    <text evidence="10">The sequence shown here is derived from an EMBL/GenBank/DDBJ whole genome shotgun (WGS) entry which is preliminary data.</text>
</comment>
<sequence length="202" mass="22423">MLTPRNDRTSRTPEKKVTPVKAKVVKPIKKSPTAKKATNNNPTYKDMITAAIVNLKERNGSSRQAIKKYIQANYKVGDTFDNLFNLALKRSVTSEHFTQPKGPSGPVKLAKKPTEPKPKLKPVEKKENKNVAKEKKSKKGSPTPAPKPKEKKPKGIKTKEATNIADNAMVIPTKDSKTRTKVTTTKKRTKPIKTSSPTKKTK</sequence>
<comment type="similarity">
    <text evidence="7">Belongs to the histone H1/H5 family.</text>
</comment>
<feature type="region of interest" description="Disordered" evidence="8">
    <location>
        <begin position="92"/>
        <end position="202"/>
    </location>
</feature>
<dbReference type="Pfam" id="PF00538">
    <property type="entry name" value="Linker_histone"/>
    <property type="match status" value="1"/>
</dbReference>
<evidence type="ECO:0000256" key="2">
    <source>
        <dbReference type="ARBA" id="ARBA00004286"/>
    </source>
</evidence>
<feature type="compositionally biased region" description="Basic and acidic residues" evidence="8">
    <location>
        <begin position="1"/>
        <end position="17"/>
    </location>
</feature>
<dbReference type="SMART" id="SM00526">
    <property type="entry name" value="H15"/>
    <property type="match status" value="1"/>
</dbReference>
<feature type="compositionally biased region" description="Low complexity" evidence="8">
    <location>
        <begin position="192"/>
        <end position="202"/>
    </location>
</feature>
<gene>
    <name evidence="10" type="ORF">K7432_005169</name>
</gene>
<feature type="domain" description="H15" evidence="9">
    <location>
        <begin position="40"/>
        <end position="111"/>
    </location>
</feature>
<evidence type="ECO:0000259" key="9">
    <source>
        <dbReference type="PROSITE" id="PS51504"/>
    </source>
</evidence>
<feature type="compositionally biased region" description="Basic residues" evidence="8">
    <location>
        <begin position="23"/>
        <end position="33"/>
    </location>
</feature>
<evidence type="ECO:0000256" key="8">
    <source>
        <dbReference type="SAM" id="MobiDB-lite"/>
    </source>
</evidence>
<evidence type="ECO:0000256" key="7">
    <source>
        <dbReference type="RuleBase" id="RU003894"/>
    </source>
</evidence>
<comment type="subcellular location">
    <subcellularLocation>
        <location evidence="2">Chromosome</location>
    </subcellularLocation>
    <subcellularLocation>
        <location evidence="1 7">Nucleus</location>
    </subcellularLocation>
</comment>
<dbReference type="EMBL" id="JASJQH010007072">
    <property type="protein sequence ID" value="KAK9718837.1"/>
    <property type="molecule type" value="Genomic_DNA"/>
</dbReference>
<keyword evidence="6 7" id="KW-0539">Nucleus</keyword>
<feature type="compositionally biased region" description="Basic and acidic residues" evidence="8">
    <location>
        <begin position="112"/>
        <end position="134"/>
    </location>
</feature>
<evidence type="ECO:0000256" key="1">
    <source>
        <dbReference type="ARBA" id="ARBA00004123"/>
    </source>
</evidence>
<dbReference type="InterPro" id="IPR036390">
    <property type="entry name" value="WH_DNA-bd_sf"/>
</dbReference>
<organism evidence="10 11">
    <name type="scientific">Basidiobolus ranarum</name>
    <dbReference type="NCBI Taxonomy" id="34480"/>
    <lineage>
        <taxon>Eukaryota</taxon>
        <taxon>Fungi</taxon>
        <taxon>Fungi incertae sedis</taxon>
        <taxon>Zoopagomycota</taxon>
        <taxon>Entomophthoromycotina</taxon>
        <taxon>Basidiobolomycetes</taxon>
        <taxon>Basidiobolales</taxon>
        <taxon>Basidiobolaceae</taxon>
        <taxon>Basidiobolus</taxon>
    </lineage>
</organism>
<keyword evidence="4 7" id="KW-0158">Chromosome</keyword>
<evidence type="ECO:0000256" key="5">
    <source>
        <dbReference type="ARBA" id="ARBA00023125"/>
    </source>
</evidence>
<dbReference type="PANTHER" id="PTHR11467:SF36">
    <property type="entry name" value="HISTONE 24-RELATED"/>
    <property type="match status" value="1"/>
</dbReference>
<dbReference type="PANTHER" id="PTHR11467">
    <property type="entry name" value="HISTONE H1"/>
    <property type="match status" value="1"/>
</dbReference>
<evidence type="ECO:0000256" key="3">
    <source>
        <dbReference type="ARBA" id="ARBA00020833"/>
    </source>
</evidence>
<evidence type="ECO:0000313" key="11">
    <source>
        <dbReference type="Proteomes" id="UP001479436"/>
    </source>
</evidence>
<keyword evidence="5 7" id="KW-0238">DNA-binding</keyword>
<dbReference type="InterPro" id="IPR036388">
    <property type="entry name" value="WH-like_DNA-bd_sf"/>
</dbReference>
<proteinExistence type="inferred from homology"/>
<protein>
    <recommendedName>
        <fullName evidence="3">Histone H1</fullName>
    </recommendedName>
</protein>
<evidence type="ECO:0000313" key="10">
    <source>
        <dbReference type="EMBL" id="KAK9718837.1"/>
    </source>
</evidence>